<organism evidence="1 4">
    <name type="scientific">Teichococcus wenyumeiae</name>
    <dbReference type="NCBI Taxonomy" id="2478470"/>
    <lineage>
        <taxon>Bacteria</taxon>
        <taxon>Pseudomonadati</taxon>
        <taxon>Pseudomonadota</taxon>
        <taxon>Alphaproteobacteria</taxon>
        <taxon>Acetobacterales</taxon>
        <taxon>Roseomonadaceae</taxon>
        <taxon>Roseomonas</taxon>
    </lineage>
</organism>
<evidence type="ECO:0000313" key="1">
    <source>
        <dbReference type="EMBL" id="RKK03219.1"/>
    </source>
</evidence>
<evidence type="ECO:0000313" key="4">
    <source>
        <dbReference type="Proteomes" id="UP000278036"/>
    </source>
</evidence>
<evidence type="ECO:0000313" key="3">
    <source>
        <dbReference type="Proteomes" id="UP000274097"/>
    </source>
</evidence>
<dbReference type="GO" id="GO:0015031">
    <property type="term" value="P:protein transport"/>
    <property type="evidence" value="ECO:0007669"/>
    <property type="project" value="InterPro"/>
</dbReference>
<dbReference type="InterPro" id="IPR037203">
    <property type="entry name" value="T3SS_needle-like_sf"/>
</dbReference>
<gene>
    <name evidence="1" type="ORF">D6Z83_15715</name>
    <name evidence="2" type="ORF">EBE87_25250</name>
</gene>
<name>A0A3A9JW02_9PROT</name>
<dbReference type="Proteomes" id="UP000278036">
    <property type="component" value="Unassembled WGS sequence"/>
</dbReference>
<dbReference type="OrthoDB" id="8657120at2"/>
<dbReference type="Proteomes" id="UP000274097">
    <property type="component" value="Unassembled WGS sequence"/>
</dbReference>
<sequence length="88" mass="9370">MVPLDDAALDQVTGGVGLQGGRLTFEDISFSVGEARRDALSTLSSSPSTAEMLALQQQVQQWSMLTQTQSTIVKELSDTLKGIVQKAS</sequence>
<dbReference type="EMBL" id="RAQU01000098">
    <property type="protein sequence ID" value="RKK03219.1"/>
    <property type="molecule type" value="Genomic_DNA"/>
</dbReference>
<protein>
    <submittedName>
        <fullName evidence="1">Type III secretion protein</fullName>
    </submittedName>
</protein>
<dbReference type="Gene3D" id="1.20.58.90">
    <property type="match status" value="1"/>
</dbReference>
<dbReference type="EMBL" id="RFLX01000050">
    <property type="protein sequence ID" value="RMI15575.1"/>
    <property type="molecule type" value="Genomic_DNA"/>
</dbReference>
<evidence type="ECO:0000313" key="2">
    <source>
        <dbReference type="EMBL" id="RMI15575.1"/>
    </source>
</evidence>
<comment type="caution">
    <text evidence="1">The sequence shown here is derived from an EMBL/GenBank/DDBJ whole genome shotgun (WGS) entry which is preliminary data.</text>
</comment>
<dbReference type="SUPFAM" id="SSF140129">
    <property type="entry name" value="MxiH-like"/>
    <property type="match status" value="1"/>
</dbReference>
<accession>A0A3A9JW02</accession>
<reference evidence="1 4" key="1">
    <citation type="submission" date="2018-09" db="EMBL/GenBank/DDBJ databases">
        <title>Roseomonas sp. nov., isolated from feces of Tibetan antelopes in the Qinghai-Tibet plateau, China.</title>
        <authorList>
            <person name="Tian Z."/>
        </authorList>
    </citation>
    <scope>NUCLEOTIDE SEQUENCE [LARGE SCALE GENOMIC DNA]</scope>
    <source>
        <strain evidence="2 3">Z23</strain>
        <strain evidence="1 4">Z24</strain>
    </source>
</reference>
<dbReference type="InterPro" id="IPR021123">
    <property type="entry name" value="T3SS_needle-like"/>
</dbReference>
<dbReference type="AlphaFoldDB" id="A0A3A9JW02"/>
<proteinExistence type="predicted"/>
<keyword evidence="3" id="KW-1185">Reference proteome</keyword>
<dbReference type="InParanoid" id="A0A3A9JW02"/>
<dbReference type="Pfam" id="PF09392">
    <property type="entry name" value="T3SS_needle_F"/>
    <property type="match status" value="1"/>
</dbReference>